<feature type="non-terminal residue" evidence="2">
    <location>
        <position position="1"/>
    </location>
</feature>
<sequence>MALLPRVAVVLVAFGAAIYQLYLKRFLFTTMGIGRLVEPLRRSLNDRMAVLDTRGEGTIASRLKWISMENFLGTNGDEAITMHGIDVRPVPNSNKLRVLLVNHRPSVDPVTGEFLDSQKIGGNSTIEVFEMALGGDTMRHVKTYADEVIQVPNRAQWIDDNSFVFTNDHDRKVGMLRNLESFTGGGSVGYCDPSGCKIIKDSGFYNPNGIGVGSDGLVYVPNTISGDLDIFTLNSSHQLEEVASVKTGYPLDNLHIDKNGDVYAAAFPQLYKLMASGKQPLKLNPPTAVLKFRKVHSTQGTGSEEKPGNKPTWVFEKVLEDDGSVLPGTTVAVHDELMDRIFLGGVVSPFIAICERKKIRE</sequence>
<keyword evidence="1" id="KW-0812">Transmembrane</keyword>
<dbReference type="Gene3D" id="2.120.10.30">
    <property type="entry name" value="TolB, C-terminal domain"/>
    <property type="match status" value="1"/>
</dbReference>
<dbReference type="EMBL" id="NCSJ02000048">
    <property type="protein sequence ID" value="RFU32753.1"/>
    <property type="molecule type" value="Genomic_DNA"/>
</dbReference>
<dbReference type="OrthoDB" id="5307922at2759"/>
<protein>
    <recommendedName>
        <fullName evidence="4">SMP-30/Gluconolactonase/LRE-like region domain-containing protein</fullName>
    </recommendedName>
</protein>
<gene>
    <name evidence="2" type="ORF">B7463_g3558</name>
</gene>
<keyword evidence="3" id="KW-1185">Reference proteome</keyword>
<evidence type="ECO:0008006" key="4">
    <source>
        <dbReference type="Google" id="ProtNLM"/>
    </source>
</evidence>
<dbReference type="AlphaFoldDB" id="A0A3E2HHX7"/>
<reference evidence="2 3" key="1">
    <citation type="submission" date="2018-05" db="EMBL/GenBank/DDBJ databases">
        <title>Draft genome sequence of Scytalidium lignicola DSM 105466, a ubiquitous saprotrophic fungus.</title>
        <authorList>
            <person name="Buettner E."/>
            <person name="Gebauer A.M."/>
            <person name="Hofrichter M."/>
            <person name="Liers C."/>
            <person name="Kellner H."/>
        </authorList>
    </citation>
    <scope>NUCLEOTIDE SEQUENCE [LARGE SCALE GENOMIC DNA]</scope>
    <source>
        <strain evidence="2 3">DSM 105466</strain>
    </source>
</reference>
<accession>A0A3E2HHX7</accession>
<dbReference type="SUPFAM" id="SSF63829">
    <property type="entry name" value="Calcium-dependent phosphotriesterase"/>
    <property type="match status" value="1"/>
</dbReference>
<organism evidence="2 3">
    <name type="scientific">Scytalidium lignicola</name>
    <name type="common">Hyphomycete</name>
    <dbReference type="NCBI Taxonomy" id="5539"/>
    <lineage>
        <taxon>Eukaryota</taxon>
        <taxon>Fungi</taxon>
        <taxon>Dikarya</taxon>
        <taxon>Ascomycota</taxon>
        <taxon>Pezizomycotina</taxon>
        <taxon>Leotiomycetes</taxon>
        <taxon>Leotiomycetes incertae sedis</taxon>
        <taxon>Scytalidium</taxon>
    </lineage>
</organism>
<name>A0A3E2HHX7_SCYLI</name>
<keyword evidence="1" id="KW-1133">Transmembrane helix</keyword>
<keyword evidence="1" id="KW-0472">Membrane</keyword>
<evidence type="ECO:0000256" key="1">
    <source>
        <dbReference type="SAM" id="Phobius"/>
    </source>
</evidence>
<dbReference type="PANTHER" id="PTHR11799">
    <property type="entry name" value="PARAOXONASE"/>
    <property type="match status" value="1"/>
</dbReference>
<feature type="transmembrane region" description="Helical" evidence="1">
    <location>
        <begin position="6"/>
        <end position="23"/>
    </location>
</feature>
<dbReference type="InterPro" id="IPR051288">
    <property type="entry name" value="Serum_paraoxonase/arylesterase"/>
</dbReference>
<dbReference type="PANTHER" id="PTHR11799:SF12">
    <property type="entry name" value="PARAOXONASE-RELATED"/>
    <property type="match status" value="1"/>
</dbReference>
<evidence type="ECO:0000313" key="3">
    <source>
        <dbReference type="Proteomes" id="UP000258309"/>
    </source>
</evidence>
<dbReference type="InterPro" id="IPR011042">
    <property type="entry name" value="6-blade_b-propeller_TolB-like"/>
</dbReference>
<proteinExistence type="predicted"/>
<dbReference type="Proteomes" id="UP000258309">
    <property type="component" value="Unassembled WGS sequence"/>
</dbReference>
<evidence type="ECO:0000313" key="2">
    <source>
        <dbReference type="EMBL" id="RFU32753.1"/>
    </source>
</evidence>
<feature type="non-terminal residue" evidence="2">
    <location>
        <position position="361"/>
    </location>
</feature>
<comment type="caution">
    <text evidence="2">The sequence shown here is derived from an EMBL/GenBank/DDBJ whole genome shotgun (WGS) entry which is preliminary data.</text>
</comment>